<keyword evidence="3" id="KW-0143">Chaperone</keyword>
<comment type="catalytic activity">
    <reaction evidence="6">
        <text>GTP + H2O = GDP + phosphate + H(+)</text>
        <dbReference type="Rhea" id="RHEA:19669"/>
        <dbReference type="ChEBI" id="CHEBI:15377"/>
        <dbReference type="ChEBI" id="CHEBI:15378"/>
        <dbReference type="ChEBI" id="CHEBI:37565"/>
        <dbReference type="ChEBI" id="CHEBI:43474"/>
        <dbReference type="ChEBI" id="CHEBI:58189"/>
    </reaction>
    <physiologicalReaction direction="left-to-right" evidence="6">
        <dbReference type="Rhea" id="RHEA:19670"/>
    </physiologicalReaction>
</comment>
<name>A0ABX5KXQ9_9BURK</name>
<evidence type="ECO:0000313" key="10">
    <source>
        <dbReference type="Proteomes" id="UP000245712"/>
    </source>
</evidence>
<comment type="caution">
    <text evidence="9">The sequence shown here is derived from an EMBL/GenBank/DDBJ whole genome shotgun (WGS) entry which is preliminary data.</text>
</comment>
<evidence type="ECO:0000256" key="6">
    <source>
        <dbReference type="ARBA" id="ARBA00049117"/>
    </source>
</evidence>
<gene>
    <name evidence="9" type="ORF">C7402_101311</name>
</gene>
<keyword evidence="10" id="KW-1185">Reference proteome</keyword>
<dbReference type="Pfam" id="PF07683">
    <property type="entry name" value="CobW_C"/>
    <property type="match status" value="1"/>
</dbReference>
<keyword evidence="1" id="KW-0547">Nucleotide-binding</keyword>
<organism evidence="9 10">
    <name type="scientific">Paraburkholderia unamae</name>
    <dbReference type="NCBI Taxonomy" id="219649"/>
    <lineage>
        <taxon>Bacteria</taxon>
        <taxon>Pseudomonadati</taxon>
        <taxon>Pseudomonadota</taxon>
        <taxon>Betaproteobacteria</taxon>
        <taxon>Burkholderiales</taxon>
        <taxon>Burkholderiaceae</taxon>
        <taxon>Paraburkholderia</taxon>
    </lineage>
</organism>
<dbReference type="InterPro" id="IPR036627">
    <property type="entry name" value="CobW-likC_sf"/>
</dbReference>
<evidence type="ECO:0000256" key="5">
    <source>
        <dbReference type="ARBA" id="ARBA00045658"/>
    </source>
</evidence>
<dbReference type="CDD" id="cd03112">
    <property type="entry name" value="CobW-like"/>
    <property type="match status" value="1"/>
</dbReference>
<evidence type="ECO:0000256" key="4">
    <source>
        <dbReference type="ARBA" id="ARBA00034320"/>
    </source>
</evidence>
<dbReference type="PANTHER" id="PTHR13748">
    <property type="entry name" value="COBW-RELATED"/>
    <property type="match status" value="1"/>
</dbReference>
<feature type="region of interest" description="Disordered" evidence="7">
    <location>
        <begin position="236"/>
        <end position="260"/>
    </location>
</feature>
<evidence type="ECO:0000256" key="7">
    <source>
        <dbReference type="SAM" id="MobiDB-lite"/>
    </source>
</evidence>
<dbReference type="SMART" id="SM00833">
    <property type="entry name" value="CobW_C"/>
    <property type="match status" value="1"/>
</dbReference>
<dbReference type="InterPro" id="IPR027417">
    <property type="entry name" value="P-loop_NTPase"/>
</dbReference>
<dbReference type="PANTHER" id="PTHR13748:SF62">
    <property type="entry name" value="COBW DOMAIN-CONTAINING PROTEIN"/>
    <property type="match status" value="1"/>
</dbReference>
<dbReference type="EMBL" id="QEOB01000001">
    <property type="protein sequence ID" value="PVX97598.1"/>
    <property type="molecule type" value="Genomic_DNA"/>
</dbReference>
<dbReference type="InterPro" id="IPR003495">
    <property type="entry name" value="CobW/HypB/UreG_nucleotide-bd"/>
</dbReference>
<dbReference type="Pfam" id="PF02492">
    <property type="entry name" value="cobW"/>
    <property type="match status" value="1"/>
</dbReference>
<dbReference type="Gene3D" id="3.30.1220.10">
    <property type="entry name" value="CobW-like, C-terminal domain"/>
    <property type="match status" value="1"/>
</dbReference>
<sequence length="380" mass="43075">MDTSNTYQADSMATSMIPVTILTGFLGSGKTTLLKRILNEKHGMKIAVIENEFGEENIDNEILVQDSTEQIIQMSNGCICCTIRGDLARVLGDLAQQKRDGKLDFDRVVIETTGLANPGPVAQTFFMDNEIADEFLLDAIITLVDAKHGNHQLDEHEVVQRQVGFADRIFITKADLVDEKELADLRHRVLHMNPKAQIRQVNFGEADIKEVFDLRGFNLNAKLEIDPDFLAEDDHAHHDHDHDHDHAHDHDHDHDHADCDHDHGKCTHEGHDHGHHHHAHHDDKIKSFVYRSDRPFDPNRLEDFLGGILQIYGERLLRYKGVLYMKGVDRKVVFQGVHQMMGSDLAAKWLPIEKKNSKMVFIGIELPQDLITDGLDACLA</sequence>
<dbReference type="InterPro" id="IPR051316">
    <property type="entry name" value="Zinc-reg_GTPase_activator"/>
</dbReference>
<proteinExistence type="inferred from homology"/>
<dbReference type="Proteomes" id="UP000245712">
    <property type="component" value="Unassembled WGS sequence"/>
</dbReference>
<keyword evidence="2" id="KW-0378">Hydrolase</keyword>
<accession>A0ABX5KXQ9</accession>
<evidence type="ECO:0000256" key="2">
    <source>
        <dbReference type="ARBA" id="ARBA00022801"/>
    </source>
</evidence>
<evidence type="ECO:0000313" key="9">
    <source>
        <dbReference type="EMBL" id="PVX97598.1"/>
    </source>
</evidence>
<dbReference type="SUPFAM" id="SSF52540">
    <property type="entry name" value="P-loop containing nucleoside triphosphate hydrolases"/>
    <property type="match status" value="1"/>
</dbReference>
<dbReference type="Gene3D" id="3.40.50.300">
    <property type="entry name" value="P-loop containing nucleotide triphosphate hydrolases"/>
    <property type="match status" value="1"/>
</dbReference>
<feature type="domain" description="CobW C-terminal" evidence="8">
    <location>
        <begin position="285"/>
        <end position="379"/>
    </location>
</feature>
<evidence type="ECO:0000259" key="8">
    <source>
        <dbReference type="SMART" id="SM00833"/>
    </source>
</evidence>
<comment type="function">
    <text evidence="5">Zinc chaperone that directly transfers zinc cofactor to target proteins, thereby activating them. Zinc is transferred from the CXCC motif in the GTPase domain to the zinc binding site in target proteins in a process requiring GTP hydrolysis.</text>
</comment>
<dbReference type="InterPro" id="IPR011629">
    <property type="entry name" value="CobW-like_C"/>
</dbReference>
<dbReference type="SUPFAM" id="SSF90002">
    <property type="entry name" value="Hypothetical protein YjiA, C-terminal domain"/>
    <property type="match status" value="1"/>
</dbReference>
<protein>
    <submittedName>
        <fullName evidence="9">G3E family GTPase</fullName>
    </submittedName>
</protein>
<reference evidence="9 10" key="1">
    <citation type="submission" date="2018-05" db="EMBL/GenBank/DDBJ databases">
        <title>Genomic Encyclopedia of Type Strains, Phase IV (KMG-V): Genome sequencing to study the core and pangenomes of soil and plant-associated prokaryotes.</title>
        <authorList>
            <person name="Whitman W."/>
        </authorList>
    </citation>
    <scope>NUCLEOTIDE SEQUENCE [LARGE SCALE GENOMIC DNA]</scope>
    <source>
        <strain evidence="9 10">SCZa-39</strain>
    </source>
</reference>
<evidence type="ECO:0000256" key="3">
    <source>
        <dbReference type="ARBA" id="ARBA00023186"/>
    </source>
</evidence>
<evidence type="ECO:0000256" key="1">
    <source>
        <dbReference type="ARBA" id="ARBA00022741"/>
    </source>
</evidence>
<comment type="similarity">
    <text evidence="4">Belongs to the SIMIBI class G3E GTPase family. ZNG1 subfamily.</text>
</comment>